<evidence type="ECO:0000313" key="4">
    <source>
        <dbReference type="Proteomes" id="UP001431010"/>
    </source>
</evidence>
<evidence type="ECO:0000256" key="1">
    <source>
        <dbReference type="ARBA" id="ARBA00022723"/>
    </source>
</evidence>
<evidence type="ECO:0000259" key="2">
    <source>
        <dbReference type="Pfam" id="PF07883"/>
    </source>
</evidence>
<dbReference type="Gene3D" id="2.60.120.10">
    <property type="entry name" value="Jelly Rolls"/>
    <property type="match status" value="1"/>
</dbReference>
<dbReference type="InterPro" id="IPR011051">
    <property type="entry name" value="RmlC_Cupin_sf"/>
</dbReference>
<name>A0ABY3RIX2_9BRAD</name>
<sequence length="148" mass="16561">MKLDIDTAPILAGSRYPDGFNDQCRDMFRRRLAKAAGLTQVGINLLELPPGAWSSQRHWHTQAEEFVYVVDGEVVLVTEGREDILRRGDCAAFLPNDANGHHLQNRSQTIARVLEIGSPVTRNDECHYPDIDLHATASGHFHKDGTPY</sequence>
<reference evidence="3" key="1">
    <citation type="journal article" date="2024" name="Antonie Van Leeuwenhoek">
        <title>Bradyrhizobium ontarionense sp. nov., a novel bacterial symbiont isolated from Aeschynomene indica (Indian jointvetch), harbours photosynthesis, nitrogen fixation and nitrous oxide (N2O) reductase genes.</title>
        <authorList>
            <person name="Bromfield E.S.P."/>
            <person name="Cloutier S."/>
        </authorList>
    </citation>
    <scope>NUCLEOTIDE SEQUENCE</scope>
    <source>
        <strain evidence="3">A19</strain>
    </source>
</reference>
<organism evidence="3 4">
    <name type="scientific">Bradyrhizobium ontarionense</name>
    <dbReference type="NCBI Taxonomy" id="2898149"/>
    <lineage>
        <taxon>Bacteria</taxon>
        <taxon>Pseudomonadati</taxon>
        <taxon>Pseudomonadota</taxon>
        <taxon>Alphaproteobacteria</taxon>
        <taxon>Hyphomicrobiales</taxon>
        <taxon>Nitrobacteraceae</taxon>
        <taxon>Bradyrhizobium</taxon>
    </lineage>
</organism>
<dbReference type="InterPro" id="IPR051610">
    <property type="entry name" value="GPI/OXD"/>
</dbReference>
<dbReference type="Proteomes" id="UP001431010">
    <property type="component" value="Chromosome"/>
</dbReference>
<feature type="domain" description="Cupin type-2" evidence="2">
    <location>
        <begin position="45"/>
        <end position="116"/>
    </location>
</feature>
<accession>A0ABY3RIX2</accession>
<dbReference type="PANTHER" id="PTHR35848:SF9">
    <property type="entry name" value="SLL1358 PROTEIN"/>
    <property type="match status" value="1"/>
</dbReference>
<dbReference type="SUPFAM" id="SSF51182">
    <property type="entry name" value="RmlC-like cupins"/>
    <property type="match status" value="1"/>
</dbReference>
<protein>
    <submittedName>
        <fullName evidence="3">Cupin domain-containing protein</fullName>
    </submittedName>
</protein>
<dbReference type="InterPro" id="IPR013096">
    <property type="entry name" value="Cupin_2"/>
</dbReference>
<dbReference type="Pfam" id="PF07883">
    <property type="entry name" value="Cupin_2"/>
    <property type="match status" value="1"/>
</dbReference>
<dbReference type="InterPro" id="IPR014710">
    <property type="entry name" value="RmlC-like_jellyroll"/>
</dbReference>
<gene>
    <name evidence="3" type="ORF">LQG66_11000</name>
</gene>
<keyword evidence="4" id="KW-1185">Reference proteome</keyword>
<keyword evidence="1" id="KW-0479">Metal-binding</keyword>
<dbReference type="PANTHER" id="PTHR35848">
    <property type="entry name" value="OXALATE-BINDING PROTEIN"/>
    <property type="match status" value="1"/>
</dbReference>
<dbReference type="RefSeq" id="WP_231326245.1">
    <property type="nucleotide sequence ID" value="NZ_CP088156.1"/>
</dbReference>
<proteinExistence type="predicted"/>
<dbReference type="EMBL" id="CP088156">
    <property type="protein sequence ID" value="UFZ06788.1"/>
    <property type="molecule type" value="Genomic_DNA"/>
</dbReference>
<dbReference type="CDD" id="cd02224">
    <property type="entry name" value="cupin_SPO2919-like"/>
    <property type="match status" value="1"/>
</dbReference>
<evidence type="ECO:0000313" key="3">
    <source>
        <dbReference type="EMBL" id="UFZ06788.1"/>
    </source>
</evidence>